<dbReference type="STRING" id="35608.A0A2U1KND1"/>
<gene>
    <name evidence="1" type="ORF">CTI12_AA582960</name>
</gene>
<accession>A0A2U1KND1</accession>
<protein>
    <submittedName>
        <fullName evidence="1">Cytochrome P450</fullName>
    </submittedName>
</protein>
<dbReference type="Proteomes" id="UP000245207">
    <property type="component" value="Unassembled WGS sequence"/>
</dbReference>
<evidence type="ECO:0000313" key="1">
    <source>
        <dbReference type="EMBL" id="PWA38252.1"/>
    </source>
</evidence>
<keyword evidence="2" id="KW-1185">Reference proteome</keyword>
<sequence>MWDETAVKLVSTTAKVYLLFCSADKALRRPKVQGISKFPNGEIGTSKLERRPGCGECEFHWEPLSPTSTTITARLISITAQSQRDEIFQVLVVDPMMGTIEVDWRDFFPYLKILGIIVTINQGFIFQELLSHATNWAKLSTTTDVGVGEQDEELWEFEQKILSLLFKILVVIKKMVILDGSKSGKISSIRCYDNGSFFRQFVA</sequence>
<comment type="caution">
    <text evidence="1">The sequence shown here is derived from an EMBL/GenBank/DDBJ whole genome shotgun (WGS) entry which is preliminary data.</text>
</comment>
<organism evidence="1 2">
    <name type="scientific">Artemisia annua</name>
    <name type="common">Sweet wormwood</name>
    <dbReference type="NCBI Taxonomy" id="35608"/>
    <lineage>
        <taxon>Eukaryota</taxon>
        <taxon>Viridiplantae</taxon>
        <taxon>Streptophyta</taxon>
        <taxon>Embryophyta</taxon>
        <taxon>Tracheophyta</taxon>
        <taxon>Spermatophyta</taxon>
        <taxon>Magnoliopsida</taxon>
        <taxon>eudicotyledons</taxon>
        <taxon>Gunneridae</taxon>
        <taxon>Pentapetalae</taxon>
        <taxon>asterids</taxon>
        <taxon>campanulids</taxon>
        <taxon>Asterales</taxon>
        <taxon>Asteraceae</taxon>
        <taxon>Asteroideae</taxon>
        <taxon>Anthemideae</taxon>
        <taxon>Artemisiinae</taxon>
        <taxon>Artemisia</taxon>
    </lineage>
</organism>
<dbReference type="AlphaFoldDB" id="A0A2U1KND1"/>
<evidence type="ECO:0000313" key="2">
    <source>
        <dbReference type="Proteomes" id="UP000245207"/>
    </source>
</evidence>
<name>A0A2U1KND1_ARTAN</name>
<dbReference type="EMBL" id="PKPP01015837">
    <property type="protein sequence ID" value="PWA38252.1"/>
    <property type="molecule type" value="Genomic_DNA"/>
</dbReference>
<reference evidence="1 2" key="1">
    <citation type="journal article" date="2018" name="Mol. Plant">
        <title>The genome of Artemisia annua provides insight into the evolution of Asteraceae family and artemisinin biosynthesis.</title>
        <authorList>
            <person name="Shen Q."/>
            <person name="Zhang L."/>
            <person name="Liao Z."/>
            <person name="Wang S."/>
            <person name="Yan T."/>
            <person name="Shi P."/>
            <person name="Liu M."/>
            <person name="Fu X."/>
            <person name="Pan Q."/>
            <person name="Wang Y."/>
            <person name="Lv Z."/>
            <person name="Lu X."/>
            <person name="Zhang F."/>
            <person name="Jiang W."/>
            <person name="Ma Y."/>
            <person name="Chen M."/>
            <person name="Hao X."/>
            <person name="Li L."/>
            <person name="Tang Y."/>
            <person name="Lv G."/>
            <person name="Zhou Y."/>
            <person name="Sun X."/>
            <person name="Brodelius P.E."/>
            <person name="Rose J.K.C."/>
            <person name="Tang K."/>
        </authorList>
    </citation>
    <scope>NUCLEOTIDE SEQUENCE [LARGE SCALE GENOMIC DNA]</scope>
    <source>
        <strain evidence="2">cv. Huhao1</strain>
        <tissue evidence="1">Leaf</tissue>
    </source>
</reference>
<proteinExistence type="predicted"/>